<dbReference type="HOGENOM" id="CLU_2286417_0_0_5"/>
<dbReference type="SMR" id="A0A0H3CAK2"/>
<sequence>MSLIKSAFLATTLLALAASPVSAEQFVVPQSSAGTMSQIDLWGRQLTAIAGARATKVQWERAVRAAALINSNRCKDAYLLAASEQDERLAKRVYEVCTAPN</sequence>
<keyword evidence="1" id="KW-0732">Signal</keyword>
<feature type="signal peptide" evidence="1">
    <location>
        <begin position="1"/>
        <end position="23"/>
    </location>
</feature>
<proteinExistence type="predicted"/>
<evidence type="ECO:0000313" key="3">
    <source>
        <dbReference type="Proteomes" id="UP000001364"/>
    </source>
</evidence>
<accession>A0A0H3CAK2</accession>
<evidence type="ECO:0000313" key="2">
    <source>
        <dbReference type="EMBL" id="ACL96193.1"/>
    </source>
</evidence>
<dbReference type="EMBL" id="CP001340">
    <property type="protein sequence ID" value="ACL96193.1"/>
    <property type="molecule type" value="Genomic_DNA"/>
</dbReference>
<keyword evidence="3" id="KW-1185">Reference proteome</keyword>
<dbReference type="RefSeq" id="YP_002518101.1">
    <property type="nucleotide sequence ID" value="NC_011916.1"/>
</dbReference>
<protein>
    <recommendedName>
        <fullName evidence="4">UrcA family protein</fullName>
    </recommendedName>
</protein>
<dbReference type="Proteomes" id="UP000001364">
    <property type="component" value="Chromosome"/>
</dbReference>
<dbReference type="OrthoDB" id="7193351at2"/>
<dbReference type="PATRIC" id="fig|565050.3.peg.2674"/>
<dbReference type="GeneID" id="7330889"/>
<dbReference type="AlphaFoldDB" id="A0A0H3CAK2"/>
<feature type="chain" id="PRO_5002606117" description="UrcA family protein" evidence="1">
    <location>
        <begin position="24"/>
        <end position="101"/>
    </location>
</feature>
<gene>
    <name evidence="2" type="ordered locus">CCNA_02728</name>
</gene>
<evidence type="ECO:0000256" key="1">
    <source>
        <dbReference type="SAM" id="SignalP"/>
    </source>
</evidence>
<name>A0A0H3CAK2_CAUVN</name>
<evidence type="ECO:0008006" key="4">
    <source>
        <dbReference type="Google" id="ProtNLM"/>
    </source>
</evidence>
<dbReference type="RefSeq" id="WP_010920497.1">
    <property type="nucleotide sequence ID" value="NC_011916.1"/>
</dbReference>
<reference evidence="2 3" key="1">
    <citation type="journal article" date="2010" name="J. Bacteriol.">
        <title>The genetic basis of laboratory adaptation in Caulobacter crescentus.</title>
        <authorList>
            <person name="Marks M.E."/>
            <person name="Castro-Rojas C.M."/>
            <person name="Teiling C."/>
            <person name="Du L."/>
            <person name="Kapatral V."/>
            <person name="Walunas T.L."/>
            <person name="Crosson S."/>
        </authorList>
    </citation>
    <scope>NUCLEOTIDE SEQUENCE [LARGE SCALE GENOMIC DNA]</scope>
    <source>
        <strain evidence="3">NA1000 / CB15N</strain>
    </source>
</reference>
<dbReference type="KEGG" id="ccs:CCNA_02728"/>
<organism evidence="2 3">
    <name type="scientific">Caulobacter vibrioides (strain NA1000 / CB15N)</name>
    <name type="common">Caulobacter crescentus</name>
    <dbReference type="NCBI Taxonomy" id="565050"/>
    <lineage>
        <taxon>Bacteria</taxon>
        <taxon>Pseudomonadati</taxon>
        <taxon>Pseudomonadota</taxon>
        <taxon>Alphaproteobacteria</taxon>
        <taxon>Caulobacterales</taxon>
        <taxon>Caulobacteraceae</taxon>
        <taxon>Caulobacter</taxon>
    </lineage>
</organism>